<keyword evidence="6" id="KW-0805">Transcription regulation</keyword>
<dbReference type="Gene3D" id="3.30.40.10">
    <property type="entry name" value="Zinc/RING finger domain, C3HC4 (zinc finger)"/>
    <property type="match status" value="1"/>
</dbReference>
<dbReference type="GO" id="GO:0045893">
    <property type="term" value="P:positive regulation of DNA-templated transcription"/>
    <property type="evidence" value="ECO:0007669"/>
    <property type="project" value="TreeGrafter"/>
</dbReference>
<evidence type="ECO:0000256" key="6">
    <source>
        <dbReference type="ARBA" id="ARBA00023015"/>
    </source>
</evidence>
<dbReference type="GO" id="GO:0008270">
    <property type="term" value="F:zinc ion binding"/>
    <property type="evidence" value="ECO:0007669"/>
    <property type="project" value="UniProtKB-KW"/>
</dbReference>
<dbReference type="PANTHER" id="PTHR46174">
    <property type="entry name" value="CXXC-TYPE ZINC FINGER PROTEIN 1"/>
    <property type="match status" value="1"/>
</dbReference>
<dbReference type="InterPro" id="IPR011011">
    <property type="entry name" value="Znf_FYVE_PHD"/>
</dbReference>
<keyword evidence="9" id="KW-0539">Nucleus</keyword>
<feature type="region of interest" description="Disordered" evidence="14">
    <location>
        <begin position="92"/>
        <end position="159"/>
    </location>
</feature>
<name>A0AAV7XL72_9NEOP</name>
<dbReference type="PROSITE" id="PS51058">
    <property type="entry name" value="ZF_CXXC"/>
    <property type="match status" value="1"/>
</dbReference>
<keyword evidence="18" id="KW-1185">Reference proteome</keyword>
<evidence type="ECO:0000256" key="9">
    <source>
        <dbReference type="ARBA" id="ARBA00023242"/>
    </source>
</evidence>
<feature type="domain" description="CXXC-type" evidence="16">
    <location>
        <begin position="156"/>
        <end position="203"/>
    </location>
</feature>
<sequence>MGDKEFGGLSQEEIRKQFMLPERKSKIATLLKQDRRYCVCRSTDSNRFMIGCDNCEEWYHGDCMGITEKDAKYIEQYYCTRCKEEDPDLVTRFKPKRPEKPDRERDRHREKERDYEKERHSKNRDSDYLPVLSYHEGREKKPKKRRDPFTVPKEPSKPKSFKCGSCMGCFRVEDCGRCSMCRDMRKFGGPGRHKGKCLARVCTSVSGHRAKPQVVYEKRRKRKDSSSDGERVTAAPEGPSQCYGPKCVKHARPGSKYCTDECGLKLAAGRIYQILPQRIQEWALSPCEAENQNKKELEKVRREQVEVRSILEALEKRHKELDAVIERAEKACVDEHYDDELEEESEQSMYCITCGHEIHSRTAIRHMEKCFNKYESQSSFGSIYKTVIEGNNMFCDNFNPTSGMYCKRLRVLCPEHSKDPKIGDQEVCGCPLVTNVFDLTGEFCRAPKKHCVKHFCWEKLRRAEIDMERVRQYMRADELMEQERQLRTKLAGRAGVLALMLHSTYNHELMEQMTAQQQAQEQVQNQPKTENGPVQNDSQPEMKPEEDDED</sequence>
<evidence type="ECO:0000256" key="8">
    <source>
        <dbReference type="ARBA" id="ARBA00023163"/>
    </source>
</evidence>
<keyword evidence="5" id="KW-0862">Zinc</keyword>
<keyword evidence="13" id="KW-0175">Coiled coil</keyword>
<keyword evidence="7" id="KW-0238">DNA-binding</keyword>
<dbReference type="EMBL" id="JAPTSV010000009">
    <property type="protein sequence ID" value="KAJ1524477.1"/>
    <property type="molecule type" value="Genomic_DNA"/>
</dbReference>
<evidence type="ECO:0000256" key="13">
    <source>
        <dbReference type="SAM" id="Coils"/>
    </source>
</evidence>
<evidence type="ECO:0000256" key="11">
    <source>
        <dbReference type="ARBA" id="ARBA00081451"/>
    </source>
</evidence>
<evidence type="ECO:0000256" key="10">
    <source>
        <dbReference type="ARBA" id="ARBA00023828"/>
    </source>
</evidence>
<dbReference type="GO" id="GO:0003677">
    <property type="term" value="F:DNA binding"/>
    <property type="evidence" value="ECO:0007669"/>
    <property type="project" value="UniProtKB-KW"/>
</dbReference>
<dbReference type="SMART" id="SM00249">
    <property type="entry name" value="PHD"/>
    <property type="match status" value="1"/>
</dbReference>
<dbReference type="Pfam" id="PF00628">
    <property type="entry name" value="PHD"/>
    <property type="match status" value="1"/>
</dbReference>
<feature type="coiled-coil region" evidence="13">
    <location>
        <begin position="297"/>
        <end position="331"/>
    </location>
</feature>
<dbReference type="AlphaFoldDB" id="A0AAV7XL72"/>
<dbReference type="Pfam" id="PF12269">
    <property type="entry name" value="CpG_bind_C"/>
    <property type="match status" value="1"/>
</dbReference>
<dbReference type="InterPro" id="IPR001965">
    <property type="entry name" value="Znf_PHD"/>
</dbReference>
<dbReference type="InterPro" id="IPR019786">
    <property type="entry name" value="Zinc_finger_PHD-type_CS"/>
</dbReference>
<evidence type="ECO:0000313" key="18">
    <source>
        <dbReference type="Proteomes" id="UP001075354"/>
    </source>
</evidence>
<keyword evidence="3" id="KW-0479">Metal-binding</keyword>
<gene>
    <name evidence="17" type="ORF">ONE63_010973</name>
</gene>
<feature type="compositionally biased region" description="Basic and acidic residues" evidence="14">
    <location>
        <begin position="96"/>
        <end position="127"/>
    </location>
</feature>
<dbReference type="InterPro" id="IPR022056">
    <property type="entry name" value="CpG-bd_C"/>
</dbReference>
<dbReference type="PROSITE" id="PS01359">
    <property type="entry name" value="ZF_PHD_1"/>
    <property type="match status" value="1"/>
</dbReference>
<keyword evidence="4 12" id="KW-0863">Zinc-finger</keyword>
<dbReference type="SUPFAM" id="SSF57903">
    <property type="entry name" value="FYVE/PHD zinc finger"/>
    <property type="match status" value="1"/>
</dbReference>
<evidence type="ECO:0000256" key="7">
    <source>
        <dbReference type="ARBA" id="ARBA00023125"/>
    </source>
</evidence>
<dbReference type="GO" id="GO:0048188">
    <property type="term" value="C:Set1C/COMPASS complex"/>
    <property type="evidence" value="ECO:0007669"/>
    <property type="project" value="InterPro"/>
</dbReference>
<feature type="region of interest" description="Disordered" evidence="14">
    <location>
        <begin position="514"/>
        <end position="550"/>
    </location>
</feature>
<dbReference type="CDD" id="cd15553">
    <property type="entry name" value="PHD_Cfp1"/>
    <property type="match status" value="1"/>
</dbReference>
<feature type="domain" description="PHD-type" evidence="15">
    <location>
        <begin position="35"/>
        <end position="85"/>
    </location>
</feature>
<protein>
    <recommendedName>
        <fullName evidence="10">CXXC-type zinc finger protein 1</fullName>
    </recommendedName>
    <alternativeName>
        <fullName evidence="11">PHD finger and CXXC domain-containing protein 1</fullName>
    </alternativeName>
</protein>
<evidence type="ECO:0000256" key="3">
    <source>
        <dbReference type="ARBA" id="ARBA00022723"/>
    </source>
</evidence>
<feature type="compositionally biased region" description="Polar residues" evidence="14">
    <location>
        <begin position="527"/>
        <end position="539"/>
    </location>
</feature>
<feature type="region of interest" description="Disordered" evidence="14">
    <location>
        <begin position="213"/>
        <end position="238"/>
    </location>
</feature>
<evidence type="ECO:0000259" key="15">
    <source>
        <dbReference type="PROSITE" id="PS50016"/>
    </source>
</evidence>
<dbReference type="InterPro" id="IPR019787">
    <property type="entry name" value="Znf_PHD-finger"/>
</dbReference>
<reference evidence="17" key="1">
    <citation type="submission" date="2022-12" db="EMBL/GenBank/DDBJ databases">
        <title>Chromosome-level genome assembly of the bean flower thrips Megalurothrips usitatus.</title>
        <authorList>
            <person name="Ma L."/>
            <person name="Liu Q."/>
            <person name="Li H."/>
            <person name="Cai W."/>
        </authorList>
    </citation>
    <scope>NUCLEOTIDE SEQUENCE</scope>
    <source>
        <strain evidence="17">Cailab_2022a</strain>
    </source>
</reference>
<dbReference type="InterPro" id="IPR013083">
    <property type="entry name" value="Znf_RING/FYVE/PHD"/>
</dbReference>
<keyword evidence="8" id="KW-0804">Transcription</keyword>
<comment type="subcellular location">
    <subcellularLocation>
        <location evidence="1">Nucleus</location>
    </subcellularLocation>
</comment>
<organism evidence="17 18">
    <name type="scientific">Megalurothrips usitatus</name>
    <name type="common">bean blossom thrips</name>
    <dbReference type="NCBI Taxonomy" id="439358"/>
    <lineage>
        <taxon>Eukaryota</taxon>
        <taxon>Metazoa</taxon>
        <taxon>Ecdysozoa</taxon>
        <taxon>Arthropoda</taxon>
        <taxon>Hexapoda</taxon>
        <taxon>Insecta</taxon>
        <taxon>Pterygota</taxon>
        <taxon>Neoptera</taxon>
        <taxon>Paraneoptera</taxon>
        <taxon>Thysanoptera</taxon>
        <taxon>Terebrantia</taxon>
        <taxon>Thripoidea</taxon>
        <taxon>Thripidae</taxon>
        <taxon>Megalurothrips</taxon>
    </lineage>
</organism>
<evidence type="ECO:0000256" key="12">
    <source>
        <dbReference type="PROSITE-ProRule" id="PRU00509"/>
    </source>
</evidence>
<dbReference type="PROSITE" id="PS50016">
    <property type="entry name" value="ZF_PHD_2"/>
    <property type="match status" value="1"/>
</dbReference>
<evidence type="ECO:0000256" key="2">
    <source>
        <dbReference type="ARBA" id="ARBA00022553"/>
    </source>
</evidence>
<evidence type="ECO:0000256" key="4">
    <source>
        <dbReference type="ARBA" id="ARBA00022771"/>
    </source>
</evidence>
<dbReference type="PANTHER" id="PTHR46174:SF1">
    <property type="entry name" value="CXXC-TYPE ZINC FINGER PROTEIN 1"/>
    <property type="match status" value="1"/>
</dbReference>
<evidence type="ECO:0000313" key="17">
    <source>
        <dbReference type="EMBL" id="KAJ1524477.1"/>
    </source>
</evidence>
<accession>A0AAV7XL72</accession>
<proteinExistence type="predicted"/>
<feature type="compositionally biased region" description="Low complexity" evidence="14">
    <location>
        <begin position="514"/>
        <end position="526"/>
    </location>
</feature>
<dbReference type="FunFam" id="3.30.40.10:FF:000138">
    <property type="entry name" value="CXXC-type zinc finger protein 1"/>
    <property type="match status" value="1"/>
</dbReference>
<dbReference type="Proteomes" id="UP001075354">
    <property type="component" value="Chromosome 9"/>
</dbReference>
<keyword evidence="2" id="KW-0597">Phosphoprotein</keyword>
<evidence type="ECO:0000259" key="16">
    <source>
        <dbReference type="PROSITE" id="PS51058"/>
    </source>
</evidence>
<dbReference type="InterPro" id="IPR002857">
    <property type="entry name" value="Znf_CXXC"/>
</dbReference>
<dbReference type="Pfam" id="PF02008">
    <property type="entry name" value="zf-CXXC"/>
    <property type="match status" value="1"/>
</dbReference>
<evidence type="ECO:0000256" key="1">
    <source>
        <dbReference type="ARBA" id="ARBA00004123"/>
    </source>
</evidence>
<evidence type="ECO:0000256" key="14">
    <source>
        <dbReference type="SAM" id="MobiDB-lite"/>
    </source>
</evidence>
<dbReference type="InterPro" id="IPR037869">
    <property type="entry name" value="Spp1/CFP1"/>
</dbReference>
<evidence type="ECO:0000256" key="5">
    <source>
        <dbReference type="ARBA" id="ARBA00022833"/>
    </source>
</evidence>
<comment type="caution">
    <text evidence="17">The sequence shown here is derived from an EMBL/GenBank/DDBJ whole genome shotgun (WGS) entry which is preliminary data.</text>
</comment>